<keyword evidence="2" id="KW-0597">Phosphoprotein</keyword>
<keyword evidence="5" id="KW-0560">Oxidoreductase</keyword>
<evidence type="ECO:0000313" key="12">
    <source>
        <dbReference type="EMBL" id="KAK0385888.1"/>
    </source>
</evidence>
<dbReference type="InterPro" id="IPR013968">
    <property type="entry name" value="PKS_KR"/>
</dbReference>
<feature type="active site" description="Proton acceptor; for dehydratase activity" evidence="7">
    <location>
        <position position="1010"/>
    </location>
</feature>
<dbReference type="Pfam" id="PF14765">
    <property type="entry name" value="PS-DH"/>
    <property type="match status" value="1"/>
</dbReference>
<dbReference type="InterPro" id="IPR020806">
    <property type="entry name" value="PKS_PP-bd"/>
</dbReference>
<dbReference type="InterPro" id="IPR036291">
    <property type="entry name" value="NAD(P)-bd_dom_sf"/>
</dbReference>
<dbReference type="Pfam" id="PF23114">
    <property type="entry name" value="NAD-bd_HRPKS_sdrA"/>
    <property type="match status" value="1"/>
</dbReference>
<dbReference type="InterPro" id="IPR036736">
    <property type="entry name" value="ACP-like_sf"/>
</dbReference>
<dbReference type="InterPro" id="IPR014031">
    <property type="entry name" value="Ketoacyl_synth_C"/>
</dbReference>
<dbReference type="InterPro" id="IPR049551">
    <property type="entry name" value="PKS_DH_C"/>
</dbReference>
<dbReference type="Gene3D" id="3.40.47.10">
    <property type="match status" value="1"/>
</dbReference>
<dbReference type="GO" id="GO:0006633">
    <property type="term" value="P:fatty acid biosynthetic process"/>
    <property type="evidence" value="ECO:0007669"/>
    <property type="project" value="InterPro"/>
</dbReference>
<feature type="region of interest" description="Disordered" evidence="8">
    <location>
        <begin position="1386"/>
        <end position="1420"/>
    </location>
</feature>
<dbReference type="GO" id="GO:1901336">
    <property type="term" value="P:lactone biosynthetic process"/>
    <property type="evidence" value="ECO:0007669"/>
    <property type="project" value="UniProtKB-ARBA"/>
</dbReference>
<proteinExistence type="predicted"/>
<keyword evidence="13" id="KW-1185">Reference proteome</keyword>
<dbReference type="SUPFAM" id="SSF51735">
    <property type="entry name" value="NAD(P)-binding Rossmann-fold domains"/>
    <property type="match status" value="2"/>
</dbReference>
<feature type="domain" description="Carrier" evidence="9">
    <location>
        <begin position="2633"/>
        <end position="2714"/>
    </location>
</feature>
<keyword evidence="4" id="KW-0808">Transferase</keyword>
<dbReference type="InterPro" id="IPR016035">
    <property type="entry name" value="Acyl_Trfase/lysoPLipase"/>
</dbReference>
<dbReference type="PROSITE" id="PS52019">
    <property type="entry name" value="PKS_MFAS_DH"/>
    <property type="match status" value="1"/>
</dbReference>
<dbReference type="InterPro" id="IPR001227">
    <property type="entry name" value="Ac_transferase_dom_sf"/>
</dbReference>
<dbReference type="InterPro" id="IPR032821">
    <property type="entry name" value="PKS_assoc"/>
</dbReference>
<accession>A0AA39GFU3</accession>
<dbReference type="EMBL" id="JAPDFR010000006">
    <property type="protein sequence ID" value="KAK0385888.1"/>
    <property type="molecule type" value="Genomic_DNA"/>
</dbReference>
<dbReference type="Gene3D" id="3.90.180.10">
    <property type="entry name" value="Medium-chain alcohol dehydrogenases, catalytic domain"/>
    <property type="match status" value="1"/>
</dbReference>
<dbReference type="InterPro" id="IPR016036">
    <property type="entry name" value="Malonyl_transacylase_ACP-bd"/>
</dbReference>
<dbReference type="InterPro" id="IPR056501">
    <property type="entry name" value="NAD-bd_HRPKS_sdrA"/>
</dbReference>
<dbReference type="Pfam" id="PF21089">
    <property type="entry name" value="PKS_DH_N"/>
    <property type="match status" value="1"/>
</dbReference>
<dbReference type="Gene3D" id="3.40.366.10">
    <property type="entry name" value="Malonyl-Coenzyme A Acyl Carrier Protein, domain 2"/>
    <property type="match status" value="1"/>
</dbReference>
<dbReference type="SMART" id="SM00822">
    <property type="entry name" value="PKS_KR"/>
    <property type="match status" value="1"/>
</dbReference>
<evidence type="ECO:0000259" key="11">
    <source>
        <dbReference type="PROSITE" id="PS52019"/>
    </source>
</evidence>
<dbReference type="InterPro" id="IPR029063">
    <property type="entry name" value="SAM-dependent_MTases_sf"/>
</dbReference>
<dbReference type="PROSITE" id="PS52004">
    <property type="entry name" value="KS3_2"/>
    <property type="match status" value="1"/>
</dbReference>
<dbReference type="Gene3D" id="3.30.70.3290">
    <property type="match status" value="1"/>
</dbReference>
<dbReference type="PANTHER" id="PTHR43775:SF49">
    <property type="entry name" value="SYNTHASE, PUTATIVE (JCVI)-RELATED"/>
    <property type="match status" value="1"/>
</dbReference>
<dbReference type="CDD" id="cd00833">
    <property type="entry name" value="PKS"/>
    <property type="match status" value="1"/>
</dbReference>
<dbReference type="Proteomes" id="UP001175261">
    <property type="component" value="Unassembled WGS sequence"/>
</dbReference>
<dbReference type="SUPFAM" id="SSF53901">
    <property type="entry name" value="Thiolase-like"/>
    <property type="match status" value="1"/>
</dbReference>
<feature type="compositionally biased region" description="Polar residues" evidence="8">
    <location>
        <begin position="1"/>
        <end position="12"/>
    </location>
</feature>
<keyword evidence="3" id="KW-0489">Methyltransferase</keyword>
<reference evidence="12" key="1">
    <citation type="submission" date="2022-10" db="EMBL/GenBank/DDBJ databases">
        <title>Determination and structural analysis of whole genome sequence of Sarocladium strictum F4-1.</title>
        <authorList>
            <person name="Hu L."/>
            <person name="Jiang Y."/>
        </authorList>
    </citation>
    <scope>NUCLEOTIDE SEQUENCE</scope>
    <source>
        <strain evidence="12">F4-1</strain>
    </source>
</reference>
<feature type="region of interest" description="N-terminal hotdog fold" evidence="7">
    <location>
        <begin position="978"/>
        <end position="1130"/>
    </location>
</feature>
<evidence type="ECO:0000313" key="13">
    <source>
        <dbReference type="Proteomes" id="UP001175261"/>
    </source>
</evidence>
<evidence type="ECO:0000256" key="4">
    <source>
        <dbReference type="ARBA" id="ARBA00022679"/>
    </source>
</evidence>
<feature type="region of interest" description="Disordered" evidence="8">
    <location>
        <begin position="1"/>
        <end position="21"/>
    </location>
</feature>
<dbReference type="CDD" id="cd05195">
    <property type="entry name" value="enoyl_red"/>
    <property type="match status" value="1"/>
</dbReference>
<evidence type="ECO:0000256" key="2">
    <source>
        <dbReference type="ARBA" id="ARBA00022553"/>
    </source>
</evidence>
<dbReference type="GO" id="GO:0032259">
    <property type="term" value="P:methylation"/>
    <property type="evidence" value="ECO:0007669"/>
    <property type="project" value="UniProtKB-KW"/>
</dbReference>
<keyword evidence="6" id="KW-0511">Multifunctional enzyme</keyword>
<sequence>MGSNGHHGTTNGYHDRGPKAKNMVIGDTIPHSETASNPVAMNGLRIGGLLQPVNPTYVLPGGDVFESLTPVSSSQTIGRKAAAPVAICGMAMRLPGNVSSDDEFWDLLVSKKDARCRVPESRYNIDGFQHPVHKTNTLQADHGYFLEHVDLSRFDASLFSMTKAEVEHLDPQHRLLLEITRECLESAGETNWRGKKTGCYIGSFGEDWLEMQTKDAQGSGKSRITGYGDYMLSNRISYEYDFKGPSITVKTACSSSTVCLDLAFKALQTNSIESAIVGGVNLIMAPSLTQALAEQGVLSPNGSSRTFDAGADGYVRGEAASVIFLKRLDDAIRDGNAIRAVVRGTASNFDGKTAGVSLPSADSQAALMRDCYESAGLADRVGETAFVECHGTGTAAGDPIEAAAVATVFGEKGVYIGSVKPNLGHSEGAAGLSSVIKAVLALEKKTIPPNIKFAKPNLDIPFVKGRLQVPLEPIPWPLDRSERVSVNSFGIGGANAHVILESITASRLQPLVARSSLGSFIHSPRLLVCTANQPASVREATRNLQRYISVHPGSRNHMLEDMAYTLGARREHFAHRSFAVANSFSLSPDFSEPVKAPKQSPDIVFVFTGQGAQWPKMGVDLITDFPAALHDVEAMDEALSKLEHPPSWTIEGELRKADAKTRVHRAEFSQPLSTAVQIMLVNLLRTWGIHPVAVVGHSSGEIAAAYACGSLTVEEAITVAYLRGLAFTKETAPPGSMAAVGLGRDLVRPYLVEGVVIACENSPMSVTLSGDEKALAKVLGEVQQEFPDVFARKLKVEMAYHSPHMKATGECFKEMLGSRVSSKAPTVAFFSSQTGEQVVHARALDGSYWQTSYDSPVLFHSALEELLLSKYPDTTSAPLLLEIGPHSALAGPIRQILKGIQSDAVYMPTLIRGENSSVNMLNAVGQVFVRGHAPNFKAMNPGGCVLAGLPRYPWNHEKQYWSESRLSRQWRQRPFPHHDVLGSRVLECGDVQPVWRNLLRLDDIPWCRDHVISGDIIFPAAGYIAMAGEAMRQVAVSSTADANAPGVTKSTSLRQGFILRDLTLTAALTLHASVPTEVLLYMRPLRLTTSLDSEWYEFSIASCLTSSDGSTSGPWIKHCSGQIKAATGHDAVDSTRDIPQSLPRKVQSASWYKLMRSVGMEYGPSFQGMRTMSTHPVDHRAVASISNRADKMDSKYEMHPTALDACIQLFTAAAAQGRARNFGKAPLVPISVGEIFVRRPSPADADMAVQVDASSGAAGGIDGSCFGVDVTTGELLVQITNLKLAPLGDGGAELDPATDLLTGAVLQWKPDVETNMLGADLVERSSVSKLETALRSRSRADPTLVHLERLALLCAIETIDRLSKIDHISAKAKAYIDSLRVQVQHTLSQPRRSSSRSKNGNGTTDSPNSNMLSDHDPAFENGKDSKQVLLDLSLPAERAELIAEAASQVQNTDAALAGTVMCHLLECVEEMFAEGGDMLFPGELQSGGLSGELLRLERRLALESSCAPAVELIAHGKPDLSVLEIGQRDDPTERAEFISKALISDYDEPMYGSYTVAVASGSSQPEEKPLDIEFTSLDISQDLLDWDISRERYDLVIVTDVSQKTNMYIIVRRASTDLKEQSAEMSLSPHVPVTNLRALVQHGGKLVLHKPYRSALWFNFISGLLPDLRVNGPAVEAQAAEISWSEELSKRGFRVLYESLEVIVASAGSLDGETERSGHDAVTILSEQPHGPVARHLATYLVDRDQHVSIVGLSHPFTTQRRQDVISILDLEGPKPFLADISPERYRDFQNMILRIQGSDTQGSGMLWLTRPCQLGCTNPQYATILGLARTLRNELALDLATLEVDVDLEAAGEHSRPEALSAVFNVLQKFRRRPAAGSPTSDVLPQREYSVAPDFEHAIADGTVYIPRYHWVSVKDSLSAARLPQAGSTVTPPISLQIGKRGSLKSLQWTELPPCHNELQGNEVVVEPCAVGMNFKVSLPRFTMVCAHYCKVFQLTAFSNQDVLTAMGIVEGQKVEGNGLGCECAGIITHVGPGAQHLLRVGDRVCVAASNTYTTSLRTTADHCVKIPPDLSFQDAATMPCVYGTVIQGLVNLARLEKGQSVLIHSACGGIGIAAIQLCRSLGAAIFATVGTEEKVQYLVDTFGIPRDRIFNSRDARFAADVMRATDGRGVDVALNSLSGDLLHATWKCVAEFGCMVDIGKRDFIGQGRLAMAAFEANRSYFGVDLAQMYAKRPDKIRAILDKMMELYRRGWVRPIHPLTCFEAEQIEEAFRFMQKGKHIGKLVVRMPADVSRLPCVRVPEGGLVLKPDASYLLVGGLGGLGRSVASWLVDHGAKHLVFLSRSGGGISSSNPETRGLVEELGASGCSVQLVKGSVAIRSDVDRAIKEAKAPVAGIIQMSMVLRDSAFEQMSHEDWVEAAAPKTQGTWNLHESSADAASLDFFVLFSSISGSVGNPGQANYASANTFLDAFVQYRHSQGLPASVLDVGVMGEVGHVSENAAVREHFKARHTYLVSETELLDSLELAIRRSRGSSGRSKRGAAYWGYVNRSQLGVGFRSTEPIAAPGNRTMWKHDSRMALYRNLERASSAAAAAMNDPGADGKLVEGAAKDKDYQLKALMATATEDTSILKQEASIALIARQLVATLCEFMMKEAEEQDLETWAQGPLSALGMDSLVATELRNWCRQRFGLGLSVLEIMRAPSVRNLAASVAEGLAARFTASAGEGGE</sequence>
<dbReference type="Gene3D" id="3.40.50.720">
    <property type="entry name" value="NAD(P)-binding Rossmann-like Domain"/>
    <property type="match status" value="2"/>
</dbReference>
<dbReference type="Pfam" id="PF00109">
    <property type="entry name" value="ketoacyl-synt"/>
    <property type="match status" value="1"/>
</dbReference>
<dbReference type="GO" id="GO:0004312">
    <property type="term" value="F:fatty acid synthase activity"/>
    <property type="evidence" value="ECO:0007669"/>
    <property type="project" value="TreeGrafter"/>
</dbReference>
<dbReference type="InterPro" id="IPR042104">
    <property type="entry name" value="PKS_dehydratase_sf"/>
</dbReference>
<evidence type="ECO:0000256" key="8">
    <source>
        <dbReference type="SAM" id="MobiDB-lite"/>
    </source>
</evidence>
<evidence type="ECO:0000256" key="6">
    <source>
        <dbReference type="ARBA" id="ARBA00023268"/>
    </source>
</evidence>
<dbReference type="SMART" id="SM00827">
    <property type="entry name" value="PKS_AT"/>
    <property type="match status" value="1"/>
</dbReference>
<protein>
    <recommendedName>
        <fullName evidence="14">Polyketide synthase</fullName>
    </recommendedName>
</protein>
<evidence type="ECO:0000256" key="5">
    <source>
        <dbReference type="ARBA" id="ARBA00023002"/>
    </source>
</evidence>
<dbReference type="InterPro" id="IPR016039">
    <property type="entry name" value="Thiolase-like"/>
</dbReference>
<evidence type="ECO:0000259" key="10">
    <source>
        <dbReference type="PROSITE" id="PS52004"/>
    </source>
</evidence>
<evidence type="ECO:0000256" key="1">
    <source>
        <dbReference type="ARBA" id="ARBA00022450"/>
    </source>
</evidence>
<dbReference type="SUPFAM" id="SSF55048">
    <property type="entry name" value="Probable ACP-binding domain of malonyl-CoA ACP transacylase"/>
    <property type="match status" value="1"/>
</dbReference>
<comment type="caution">
    <text evidence="12">The sequence shown here is derived from an EMBL/GenBank/DDBJ whole genome shotgun (WGS) entry which is preliminary data.</text>
</comment>
<feature type="active site" description="Proton donor; for dehydratase activity" evidence="7">
    <location>
        <position position="1204"/>
    </location>
</feature>
<evidence type="ECO:0000256" key="7">
    <source>
        <dbReference type="PROSITE-ProRule" id="PRU01363"/>
    </source>
</evidence>
<dbReference type="Pfam" id="PF13602">
    <property type="entry name" value="ADH_zinc_N_2"/>
    <property type="match status" value="1"/>
</dbReference>
<evidence type="ECO:0000259" key="9">
    <source>
        <dbReference type="PROSITE" id="PS50075"/>
    </source>
</evidence>
<keyword evidence="1" id="KW-0596">Phosphopantetheine</keyword>
<dbReference type="InterPro" id="IPR018201">
    <property type="entry name" value="Ketoacyl_synth_AS"/>
</dbReference>
<dbReference type="Pfam" id="PF00698">
    <property type="entry name" value="Acyl_transf_1"/>
    <property type="match status" value="1"/>
</dbReference>
<dbReference type="SMART" id="SM00829">
    <property type="entry name" value="PKS_ER"/>
    <property type="match status" value="1"/>
</dbReference>
<feature type="compositionally biased region" description="Polar residues" evidence="8">
    <location>
        <begin position="1398"/>
        <end position="1412"/>
    </location>
</feature>
<feature type="domain" description="PKS/mFAS DH" evidence="11">
    <location>
        <begin position="978"/>
        <end position="1293"/>
    </location>
</feature>
<dbReference type="Pfam" id="PF08659">
    <property type="entry name" value="KR"/>
    <property type="match status" value="1"/>
</dbReference>
<dbReference type="FunFam" id="3.40.50.720:FF:000209">
    <property type="entry name" value="Polyketide synthase Pks12"/>
    <property type="match status" value="1"/>
</dbReference>
<dbReference type="InterPro" id="IPR011032">
    <property type="entry name" value="GroES-like_sf"/>
</dbReference>
<evidence type="ECO:0008006" key="14">
    <source>
        <dbReference type="Google" id="ProtNLM"/>
    </source>
</evidence>
<dbReference type="Pfam" id="PF02801">
    <property type="entry name" value="Ketoacyl-synt_C"/>
    <property type="match status" value="1"/>
</dbReference>
<dbReference type="InterPro" id="IPR057326">
    <property type="entry name" value="KR_dom"/>
</dbReference>
<dbReference type="GO" id="GO:0031177">
    <property type="term" value="F:phosphopantetheine binding"/>
    <property type="evidence" value="ECO:0007669"/>
    <property type="project" value="InterPro"/>
</dbReference>
<dbReference type="PROSITE" id="PS50075">
    <property type="entry name" value="CARRIER"/>
    <property type="match status" value="1"/>
</dbReference>
<dbReference type="Gene3D" id="1.10.1200.10">
    <property type="entry name" value="ACP-like"/>
    <property type="match status" value="1"/>
</dbReference>
<dbReference type="SUPFAM" id="SSF47336">
    <property type="entry name" value="ACP-like"/>
    <property type="match status" value="1"/>
</dbReference>
<dbReference type="GO" id="GO:0016491">
    <property type="term" value="F:oxidoreductase activity"/>
    <property type="evidence" value="ECO:0007669"/>
    <property type="project" value="UniProtKB-KW"/>
</dbReference>
<name>A0AA39GFU3_SARSR</name>
<dbReference type="SMART" id="SM00825">
    <property type="entry name" value="PKS_KS"/>
    <property type="match status" value="1"/>
</dbReference>
<dbReference type="SMART" id="SM00826">
    <property type="entry name" value="PKS_DH"/>
    <property type="match status" value="1"/>
</dbReference>
<dbReference type="PANTHER" id="PTHR43775">
    <property type="entry name" value="FATTY ACID SYNTHASE"/>
    <property type="match status" value="1"/>
</dbReference>
<dbReference type="InterPro" id="IPR020843">
    <property type="entry name" value="ER"/>
</dbReference>
<dbReference type="InterPro" id="IPR050091">
    <property type="entry name" value="PKS_NRPS_Biosynth_Enz"/>
</dbReference>
<dbReference type="SUPFAM" id="SSF50129">
    <property type="entry name" value="GroES-like"/>
    <property type="match status" value="1"/>
</dbReference>
<dbReference type="GO" id="GO:0008168">
    <property type="term" value="F:methyltransferase activity"/>
    <property type="evidence" value="ECO:0007669"/>
    <property type="project" value="UniProtKB-KW"/>
</dbReference>
<dbReference type="GO" id="GO:0044550">
    <property type="term" value="P:secondary metabolite biosynthetic process"/>
    <property type="evidence" value="ECO:0007669"/>
    <property type="project" value="TreeGrafter"/>
</dbReference>
<evidence type="ECO:0000256" key="3">
    <source>
        <dbReference type="ARBA" id="ARBA00022603"/>
    </source>
</evidence>
<feature type="domain" description="Ketosynthase family 3 (KS3)" evidence="10">
    <location>
        <begin position="82"/>
        <end position="502"/>
    </location>
</feature>
<dbReference type="SUPFAM" id="SSF52151">
    <property type="entry name" value="FabD/lysophospholipase-like"/>
    <property type="match status" value="1"/>
</dbReference>
<dbReference type="Pfam" id="PF00550">
    <property type="entry name" value="PP-binding"/>
    <property type="match status" value="1"/>
</dbReference>
<dbReference type="InterPro" id="IPR049900">
    <property type="entry name" value="PKS_mFAS_DH"/>
</dbReference>
<feature type="region of interest" description="C-terminal hotdog fold" evidence="7">
    <location>
        <begin position="1143"/>
        <end position="1293"/>
    </location>
</feature>
<dbReference type="InterPro" id="IPR014043">
    <property type="entry name" value="Acyl_transferase_dom"/>
</dbReference>
<dbReference type="Gene3D" id="3.10.129.110">
    <property type="entry name" value="Polyketide synthase dehydratase"/>
    <property type="match status" value="1"/>
</dbReference>
<dbReference type="InterPro" id="IPR009081">
    <property type="entry name" value="PP-bd_ACP"/>
</dbReference>
<dbReference type="InterPro" id="IPR020807">
    <property type="entry name" value="PKS_DH"/>
</dbReference>
<dbReference type="PROSITE" id="PS00606">
    <property type="entry name" value="KS3_1"/>
    <property type="match status" value="1"/>
</dbReference>
<dbReference type="InterPro" id="IPR014030">
    <property type="entry name" value="Ketoacyl_synth_N"/>
</dbReference>
<dbReference type="InterPro" id="IPR020841">
    <property type="entry name" value="PKS_Beta-ketoAc_synthase_dom"/>
</dbReference>
<dbReference type="SMART" id="SM00823">
    <property type="entry name" value="PKS_PP"/>
    <property type="match status" value="1"/>
</dbReference>
<gene>
    <name evidence="12" type="ORF">NLU13_7064</name>
</gene>
<dbReference type="Pfam" id="PF16197">
    <property type="entry name" value="KAsynt_C_assoc"/>
    <property type="match status" value="1"/>
</dbReference>
<organism evidence="12 13">
    <name type="scientific">Sarocladium strictum</name>
    <name type="common">Black bundle disease fungus</name>
    <name type="synonym">Acremonium strictum</name>
    <dbReference type="NCBI Taxonomy" id="5046"/>
    <lineage>
        <taxon>Eukaryota</taxon>
        <taxon>Fungi</taxon>
        <taxon>Dikarya</taxon>
        <taxon>Ascomycota</taxon>
        <taxon>Pezizomycotina</taxon>
        <taxon>Sordariomycetes</taxon>
        <taxon>Hypocreomycetidae</taxon>
        <taxon>Hypocreales</taxon>
        <taxon>Sarocladiaceae</taxon>
        <taxon>Sarocladium</taxon>
    </lineage>
</organism>
<dbReference type="Gene3D" id="3.40.50.150">
    <property type="entry name" value="Vaccinia Virus protein VP39"/>
    <property type="match status" value="1"/>
</dbReference>
<dbReference type="GO" id="GO:0004315">
    <property type="term" value="F:3-oxoacyl-[acyl-carrier-protein] synthase activity"/>
    <property type="evidence" value="ECO:0007669"/>
    <property type="project" value="InterPro"/>
</dbReference>
<dbReference type="InterPro" id="IPR049552">
    <property type="entry name" value="PKS_DH_N"/>
</dbReference>